<sequence length="265" mass="29155">MITFGELGWQFLEQAEQLAAARGFVACPWCATIHPPLAAIDAAYSGFACQAAPRAAYEHDNDRLVTLYERPADWHPLVIYAYVLYSQNNYPITTLCRAAQLDCHQLTFMDAGEGTSVQCAHEEWRMVWRPGTGLFIRHRISEIILSDDQGVVTEFQTGQPAPFDIVEEDVLSEAHRRSPTLLVGPVSGCPYCGIDWQAAWNSSSGDGEAGSLHWTVWYFLGSPTSAMDTTNSLLDRSDRANPARPALLGVGTVAALSGMTNDYHN</sequence>
<protein>
    <submittedName>
        <fullName evidence="1">Uncharacterized protein</fullName>
    </submittedName>
</protein>
<gene>
    <name evidence="1" type="ORF">PG991_005700</name>
</gene>
<organism evidence="1 2">
    <name type="scientific">Apiospora marii</name>
    <dbReference type="NCBI Taxonomy" id="335849"/>
    <lineage>
        <taxon>Eukaryota</taxon>
        <taxon>Fungi</taxon>
        <taxon>Dikarya</taxon>
        <taxon>Ascomycota</taxon>
        <taxon>Pezizomycotina</taxon>
        <taxon>Sordariomycetes</taxon>
        <taxon>Xylariomycetidae</taxon>
        <taxon>Amphisphaeriales</taxon>
        <taxon>Apiosporaceae</taxon>
        <taxon>Apiospora</taxon>
    </lineage>
</organism>
<keyword evidence="2" id="KW-1185">Reference proteome</keyword>
<accession>A0ABR1S9Z1</accession>
<evidence type="ECO:0000313" key="2">
    <source>
        <dbReference type="Proteomes" id="UP001396898"/>
    </source>
</evidence>
<evidence type="ECO:0000313" key="1">
    <source>
        <dbReference type="EMBL" id="KAK8028644.1"/>
    </source>
</evidence>
<name>A0ABR1S9Z1_9PEZI</name>
<dbReference type="Proteomes" id="UP001396898">
    <property type="component" value="Unassembled WGS sequence"/>
</dbReference>
<comment type="caution">
    <text evidence="1">The sequence shown here is derived from an EMBL/GenBank/DDBJ whole genome shotgun (WGS) entry which is preliminary data.</text>
</comment>
<dbReference type="EMBL" id="JAQQWI010000007">
    <property type="protein sequence ID" value="KAK8028644.1"/>
    <property type="molecule type" value="Genomic_DNA"/>
</dbReference>
<reference evidence="1 2" key="1">
    <citation type="submission" date="2023-01" db="EMBL/GenBank/DDBJ databases">
        <title>Analysis of 21 Apiospora genomes using comparative genomics revels a genus with tremendous synthesis potential of carbohydrate active enzymes and secondary metabolites.</title>
        <authorList>
            <person name="Sorensen T."/>
        </authorList>
    </citation>
    <scope>NUCLEOTIDE SEQUENCE [LARGE SCALE GENOMIC DNA]</scope>
    <source>
        <strain evidence="1 2">CBS 20057</strain>
    </source>
</reference>
<proteinExistence type="predicted"/>